<evidence type="ECO:0000313" key="4">
    <source>
        <dbReference type="Proteomes" id="UP000180088"/>
    </source>
</evidence>
<accession>A0A1S1WZ02</accession>
<dbReference type="InterPro" id="IPR011083">
    <property type="entry name" value="Phage_tail_collar_dom"/>
</dbReference>
<dbReference type="Proteomes" id="UP000180280">
    <property type="component" value="Unassembled WGS sequence"/>
</dbReference>
<dbReference type="RefSeq" id="WP_071111500.1">
    <property type="nucleotide sequence ID" value="NZ_MKCS01000001.1"/>
</dbReference>
<feature type="domain" description="Phage tail collar" evidence="1">
    <location>
        <begin position="6"/>
        <end position="62"/>
    </location>
</feature>
<evidence type="ECO:0000313" key="5">
    <source>
        <dbReference type="Proteomes" id="UP000180280"/>
    </source>
</evidence>
<dbReference type="SUPFAM" id="SSF88874">
    <property type="entry name" value="Receptor-binding domain of short tail fibre protein gp12"/>
    <property type="match status" value="1"/>
</dbReference>
<keyword evidence="5" id="KW-1185">Reference proteome</keyword>
<dbReference type="InterPro" id="IPR037053">
    <property type="entry name" value="Phage_tail_collar_dom_sf"/>
</dbReference>
<sequence>MDAYIGTILAFGFDFPPIDWAQCQGQTLQVSQNQALFATIGSFYGGNGSTVFQLPNLCGRMPISIGPAQPTYNLPSYAIGNFGGQQTVNLLTSNMPLHNHGTSAVNVSFQASTVPNPTTPASAPSTSNPYLGASGGGTGLATIWSQQLESPVTVKGLGLSGNTDTAGGTAPVSVLNPYLALNFCIAVQGIFPTRQ</sequence>
<dbReference type="Pfam" id="PF07484">
    <property type="entry name" value="Collar"/>
    <property type="match status" value="1"/>
</dbReference>
<organism evidence="2 4">
    <name type="scientific">Chromobacterium sphagni</name>
    <dbReference type="NCBI Taxonomy" id="1903179"/>
    <lineage>
        <taxon>Bacteria</taxon>
        <taxon>Pseudomonadati</taxon>
        <taxon>Pseudomonadota</taxon>
        <taxon>Betaproteobacteria</taxon>
        <taxon>Neisseriales</taxon>
        <taxon>Chromobacteriaceae</taxon>
        <taxon>Chromobacterium</taxon>
    </lineage>
</organism>
<proteinExistence type="predicted"/>
<gene>
    <name evidence="3" type="ORF">BI344_03230</name>
    <name evidence="2" type="ORF">BI347_01780</name>
</gene>
<dbReference type="STRING" id="1903179.BI347_01780"/>
<evidence type="ECO:0000313" key="3">
    <source>
        <dbReference type="EMBL" id="OHX21547.1"/>
    </source>
</evidence>
<dbReference type="Gene3D" id="3.90.1340.10">
    <property type="entry name" value="Phage tail collar domain"/>
    <property type="match status" value="1"/>
</dbReference>
<dbReference type="OrthoDB" id="9810174at2"/>
<dbReference type="EMBL" id="MKCT01000001">
    <property type="protein sequence ID" value="OHX21547.1"/>
    <property type="molecule type" value="Genomic_DNA"/>
</dbReference>
<dbReference type="Proteomes" id="UP000180088">
    <property type="component" value="Unassembled WGS sequence"/>
</dbReference>
<reference evidence="4 5" key="1">
    <citation type="submission" date="2016-09" db="EMBL/GenBank/DDBJ databases">
        <title>Chromobacterium muskegensis sp. nov., an insecticidal bacterium isolated from Sphagnum bogs.</title>
        <authorList>
            <person name="Sparks M.E."/>
            <person name="Blackburn M.B."/>
            <person name="Gundersen-Rindal D.E."/>
            <person name="Mitchell A."/>
            <person name="Farrar R."/>
            <person name="Kuhar D."/>
        </authorList>
    </citation>
    <scope>NUCLEOTIDE SEQUENCE [LARGE SCALE GENOMIC DNA]</scope>
    <source>
        <strain evidence="3 5">14B-1</strain>
        <strain evidence="2 4">37-2</strain>
    </source>
</reference>
<protein>
    <submittedName>
        <fullName evidence="2">Phage tail protein</fullName>
    </submittedName>
</protein>
<comment type="caution">
    <text evidence="2">The sequence shown here is derived from an EMBL/GenBank/DDBJ whole genome shotgun (WGS) entry which is preliminary data.</text>
</comment>
<evidence type="ECO:0000259" key="1">
    <source>
        <dbReference type="Pfam" id="PF07484"/>
    </source>
</evidence>
<dbReference type="EMBL" id="MKCS01000001">
    <property type="protein sequence ID" value="OHX12369.1"/>
    <property type="molecule type" value="Genomic_DNA"/>
</dbReference>
<name>A0A1S1WZ02_9NEIS</name>
<evidence type="ECO:0000313" key="2">
    <source>
        <dbReference type="EMBL" id="OHX12369.1"/>
    </source>
</evidence>
<dbReference type="AlphaFoldDB" id="A0A1S1WZ02"/>